<keyword evidence="3" id="KW-1185">Reference proteome</keyword>
<reference evidence="2 3" key="1">
    <citation type="journal article" date="2019" name="Int. J. Syst. Evol. Microbiol.">
        <title>The Global Catalogue of Microorganisms (GCM) 10K type strain sequencing project: providing services to taxonomists for standard genome sequencing and annotation.</title>
        <authorList>
            <consortium name="The Broad Institute Genomics Platform"/>
            <consortium name="The Broad Institute Genome Sequencing Center for Infectious Disease"/>
            <person name="Wu L."/>
            <person name="Ma J."/>
        </authorList>
    </citation>
    <scope>NUCLEOTIDE SEQUENCE [LARGE SCALE GENOMIC DNA]</scope>
    <source>
        <strain evidence="2 3">JCM 15592</strain>
    </source>
</reference>
<evidence type="ECO:0000256" key="1">
    <source>
        <dbReference type="SAM" id="MobiDB-lite"/>
    </source>
</evidence>
<accession>A0ABN2LBZ8</accession>
<feature type="region of interest" description="Disordered" evidence="1">
    <location>
        <begin position="61"/>
        <end position="82"/>
    </location>
</feature>
<sequence>MQRRSSYVYAPPGARHALVRGPLGMRLRDMGFRSLWCNVQRGWLVRSERVSDLLTAAEVAGEPVELSERPAPPPRPRTGVGA</sequence>
<name>A0ABN2LBZ8_9MICO</name>
<dbReference type="EMBL" id="BAAAPO010000010">
    <property type="protein sequence ID" value="GAA1783597.1"/>
    <property type="molecule type" value="Genomic_DNA"/>
</dbReference>
<protein>
    <submittedName>
        <fullName evidence="2">Uncharacterized protein</fullName>
    </submittedName>
</protein>
<dbReference type="Proteomes" id="UP001499938">
    <property type="component" value="Unassembled WGS sequence"/>
</dbReference>
<comment type="caution">
    <text evidence="2">The sequence shown here is derived from an EMBL/GenBank/DDBJ whole genome shotgun (WGS) entry which is preliminary data.</text>
</comment>
<organism evidence="2 3">
    <name type="scientific">Nostocoides veronense</name>
    <dbReference type="NCBI Taxonomy" id="330836"/>
    <lineage>
        <taxon>Bacteria</taxon>
        <taxon>Bacillati</taxon>
        <taxon>Actinomycetota</taxon>
        <taxon>Actinomycetes</taxon>
        <taxon>Micrococcales</taxon>
        <taxon>Intrasporangiaceae</taxon>
        <taxon>Nostocoides</taxon>
    </lineage>
</organism>
<dbReference type="RefSeq" id="WP_344081151.1">
    <property type="nucleotide sequence ID" value="NZ_BAAAPO010000010.1"/>
</dbReference>
<evidence type="ECO:0000313" key="2">
    <source>
        <dbReference type="EMBL" id="GAA1783597.1"/>
    </source>
</evidence>
<proteinExistence type="predicted"/>
<evidence type="ECO:0000313" key="3">
    <source>
        <dbReference type="Proteomes" id="UP001499938"/>
    </source>
</evidence>
<gene>
    <name evidence="2" type="ORF">GCM10009811_06200</name>
</gene>